<organism evidence="4 5">
    <name type="scientific">Dictyostelium firmibasis</name>
    <dbReference type="NCBI Taxonomy" id="79012"/>
    <lineage>
        <taxon>Eukaryota</taxon>
        <taxon>Amoebozoa</taxon>
        <taxon>Evosea</taxon>
        <taxon>Eumycetozoa</taxon>
        <taxon>Dictyostelia</taxon>
        <taxon>Dictyosteliales</taxon>
        <taxon>Dictyosteliaceae</taxon>
        <taxon>Dictyostelium</taxon>
    </lineage>
</organism>
<sequence>MESINFFEIIYILKLNKNLINKENEELILIYKKVNEILLKRDFKSLNNESKIFNNEKDNLINILKQLKTKEEINQLMESFKNFELNSSNNDSKQENLANKLKDEGNIYYTNKKYLDAIKSYSKALQDCDCNPPISNFTKSLILHNKSISNIELFKKYSKDDNDKNGKTNFKSLIEAQDDAIESCILRSSWFKPYWRIGQTYHLMGQYEFAILFYKTALFLEKNNKDIEEMLTSAEAQLKIMISNGDDGRDYERESSEYLKINKFKEFNQVNDIDLPKPYTNSELGELEMVSGLSKQWWLDRSIDNDAHTFIKEGKYDIAYKYLCKTAKNGFPNSLYGLSILYENGWGVEKDLKKSFSLAMEAANKPIKNKVNNQLGQSRDSRRSFSNNNGVVESQDLLAKKYEYGIGIDIDLGAAFHYYKKSADNNHLNACYHLSLMIINEKSPQSLGNKEKQKQIAIDYLKKGINENHDKCIELYDKIK</sequence>
<keyword evidence="5" id="KW-1185">Reference proteome</keyword>
<dbReference type="AlphaFoldDB" id="A0AAN7U2B8"/>
<keyword evidence="3" id="KW-0175">Coiled coil</keyword>
<evidence type="ECO:0000256" key="1">
    <source>
        <dbReference type="ARBA" id="ARBA00038101"/>
    </source>
</evidence>
<evidence type="ECO:0000313" key="5">
    <source>
        <dbReference type="Proteomes" id="UP001344447"/>
    </source>
</evidence>
<dbReference type="Proteomes" id="UP001344447">
    <property type="component" value="Unassembled WGS sequence"/>
</dbReference>
<comment type="similarity">
    <text evidence="1">Belongs to the sel-1 family.</text>
</comment>
<keyword evidence="2" id="KW-0802">TPR repeat</keyword>
<dbReference type="EMBL" id="JAVFKY010000002">
    <property type="protein sequence ID" value="KAK5580437.1"/>
    <property type="molecule type" value="Genomic_DNA"/>
</dbReference>
<evidence type="ECO:0000256" key="2">
    <source>
        <dbReference type="PROSITE-ProRule" id="PRU00339"/>
    </source>
</evidence>
<dbReference type="PANTHER" id="PTHR11102">
    <property type="entry name" value="SEL-1-LIKE PROTEIN"/>
    <property type="match status" value="1"/>
</dbReference>
<dbReference type="GO" id="GO:0036503">
    <property type="term" value="P:ERAD pathway"/>
    <property type="evidence" value="ECO:0007669"/>
    <property type="project" value="TreeGrafter"/>
</dbReference>
<gene>
    <name evidence="4" type="ORF">RB653_000454</name>
</gene>
<feature type="coiled-coil region" evidence="3">
    <location>
        <begin position="217"/>
        <end position="244"/>
    </location>
</feature>
<proteinExistence type="inferred from homology"/>
<reference evidence="4 5" key="1">
    <citation type="submission" date="2023-11" db="EMBL/GenBank/DDBJ databases">
        <title>Dfirmibasis_genome.</title>
        <authorList>
            <person name="Edelbroek B."/>
            <person name="Kjellin J."/>
            <person name="Jerlstrom-Hultqvist J."/>
            <person name="Soderbom F."/>
        </authorList>
    </citation>
    <scope>NUCLEOTIDE SEQUENCE [LARGE SCALE GENOMIC DNA]</scope>
    <source>
        <strain evidence="4 5">TNS-C-14</strain>
    </source>
</reference>
<dbReference type="SUPFAM" id="SSF81901">
    <property type="entry name" value="HCP-like"/>
    <property type="match status" value="1"/>
</dbReference>
<evidence type="ECO:0000256" key="3">
    <source>
        <dbReference type="SAM" id="Coils"/>
    </source>
</evidence>
<dbReference type="GO" id="GO:0005789">
    <property type="term" value="C:endoplasmic reticulum membrane"/>
    <property type="evidence" value="ECO:0007669"/>
    <property type="project" value="TreeGrafter"/>
</dbReference>
<dbReference type="InterPro" id="IPR006597">
    <property type="entry name" value="Sel1-like"/>
</dbReference>
<name>A0AAN7U2B8_9MYCE</name>
<dbReference type="SMART" id="SM00671">
    <property type="entry name" value="SEL1"/>
    <property type="match status" value="3"/>
</dbReference>
<dbReference type="PROSITE" id="PS50005">
    <property type="entry name" value="TPR"/>
    <property type="match status" value="1"/>
</dbReference>
<dbReference type="InterPro" id="IPR050767">
    <property type="entry name" value="Sel1_AlgK"/>
</dbReference>
<dbReference type="InterPro" id="IPR011990">
    <property type="entry name" value="TPR-like_helical_dom_sf"/>
</dbReference>
<dbReference type="Pfam" id="PF08238">
    <property type="entry name" value="Sel1"/>
    <property type="match status" value="2"/>
</dbReference>
<evidence type="ECO:0008006" key="6">
    <source>
        <dbReference type="Google" id="ProtNLM"/>
    </source>
</evidence>
<dbReference type="Gene3D" id="1.25.40.10">
    <property type="entry name" value="Tetratricopeptide repeat domain"/>
    <property type="match status" value="3"/>
</dbReference>
<protein>
    <recommendedName>
        <fullName evidence="6">HCP-like protein</fullName>
    </recommendedName>
</protein>
<evidence type="ECO:0000313" key="4">
    <source>
        <dbReference type="EMBL" id="KAK5580437.1"/>
    </source>
</evidence>
<accession>A0AAN7U2B8</accession>
<dbReference type="SMART" id="SM00028">
    <property type="entry name" value="TPR"/>
    <property type="match status" value="2"/>
</dbReference>
<dbReference type="PANTHER" id="PTHR11102:SF147">
    <property type="entry name" value="SEL1L ADAPTOR SUBUNIT OF ERAD E3 UBIQUITIN LIGASE"/>
    <property type="match status" value="1"/>
</dbReference>
<dbReference type="InterPro" id="IPR019734">
    <property type="entry name" value="TPR_rpt"/>
</dbReference>
<dbReference type="SUPFAM" id="SSF48452">
    <property type="entry name" value="TPR-like"/>
    <property type="match status" value="1"/>
</dbReference>
<comment type="caution">
    <text evidence="4">The sequence shown here is derived from an EMBL/GenBank/DDBJ whole genome shotgun (WGS) entry which is preliminary data.</text>
</comment>
<feature type="repeat" description="TPR" evidence="2">
    <location>
        <begin position="191"/>
        <end position="224"/>
    </location>
</feature>